<dbReference type="EMBL" id="GEBQ01000891">
    <property type="protein sequence ID" value="JAT39086.1"/>
    <property type="molecule type" value="Transcribed_RNA"/>
</dbReference>
<accession>A0A1B6MT42</accession>
<gene>
    <name evidence="1" type="ORF">g.32103</name>
</gene>
<dbReference type="AlphaFoldDB" id="A0A1B6MT42"/>
<organism evidence="1">
    <name type="scientific">Graphocephala atropunctata</name>
    <dbReference type="NCBI Taxonomy" id="36148"/>
    <lineage>
        <taxon>Eukaryota</taxon>
        <taxon>Metazoa</taxon>
        <taxon>Ecdysozoa</taxon>
        <taxon>Arthropoda</taxon>
        <taxon>Hexapoda</taxon>
        <taxon>Insecta</taxon>
        <taxon>Pterygota</taxon>
        <taxon>Neoptera</taxon>
        <taxon>Paraneoptera</taxon>
        <taxon>Hemiptera</taxon>
        <taxon>Auchenorrhyncha</taxon>
        <taxon>Membracoidea</taxon>
        <taxon>Cicadellidae</taxon>
        <taxon>Cicadellinae</taxon>
        <taxon>Cicadellini</taxon>
        <taxon>Graphocephala</taxon>
    </lineage>
</organism>
<protein>
    <submittedName>
        <fullName evidence="1">Uncharacterized protein</fullName>
    </submittedName>
</protein>
<sequence length="330" mass="37520">MDDNNKIEHIVYGDVTKEEIHQQKCIREYNEVNEGYITTSNAKDVIIRTRERFETSLLKHKGPAVIPTILKNHPKRFEFVRARERQLSEKRCPRFPPPQLPVKFSFADDVCMNLLLNLNPTKLAGYVKHVKPATIIHLKQEICGEQAFVEMLSHQPYCYSDDLKRLFQSDHVDSNQKSWSPPVNPCSNVFEFVVDFSIILPEERVSSAVVMCYDCGQYVETVLCDSTVTAAVRDICHNVTLLDLSAEGNGDRSTVVRLPTRGCSVEGCSFVEGLMGVTLLTGVPQKPSVFVRIRLVLFIDKTQNISFIIHKAKGEDSSYLTEHMEKFSIH</sequence>
<proteinExistence type="predicted"/>
<name>A0A1B6MT42_9HEMI</name>
<evidence type="ECO:0000313" key="1">
    <source>
        <dbReference type="EMBL" id="JAT39086.1"/>
    </source>
</evidence>
<reference evidence="1" key="1">
    <citation type="submission" date="2015-11" db="EMBL/GenBank/DDBJ databases">
        <title>De novo transcriptome assembly of four potential Pierce s Disease insect vectors from Arizona vineyards.</title>
        <authorList>
            <person name="Tassone E.E."/>
        </authorList>
    </citation>
    <scope>NUCLEOTIDE SEQUENCE</scope>
</reference>